<feature type="region of interest" description="Disordered" evidence="1">
    <location>
        <begin position="110"/>
        <end position="219"/>
    </location>
</feature>
<feature type="compositionally biased region" description="Acidic residues" evidence="1">
    <location>
        <begin position="163"/>
        <end position="181"/>
    </location>
</feature>
<proteinExistence type="predicted"/>
<feature type="compositionally biased region" description="Basic residues" evidence="1">
    <location>
        <begin position="130"/>
        <end position="139"/>
    </location>
</feature>
<feature type="compositionally biased region" description="Low complexity" evidence="1">
    <location>
        <begin position="414"/>
        <end position="431"/>
    </location>
</feature>
<name>A0A0D7BJ95_9AGAR</name>
<feature type="compositionally biased region" description="Polar residues" evidence="1">
    <location>
        <begin position="737"/>
        <end position="746"/>
    </location>
</feature>
<feature type="compositionally biased region" description="Basic residues" evidence="1">
    <location>
        <begin position="434"/>
        <end position="446"/>
    </location>
</feature>
<dbReference type="GO" id="GO:0005773">
    <property type="term" value="C:vacuole"/>
    <property type="evidence" value="ECO:0007669"/>
    <property type="project" value="GOC"/>
</dbReference>
<reference evidence="3 4" key="1">
    <citation type="journal article" date="2015" name="Fungal Genet. Biol.">
        <title>Evolution of novel wood decay mechanisms in Agaricales revealed by the genome sequences of Fistulina hepatica and Cylindrobasidium torrendii.</title>
        <authorList>
            <person name="Floudas D."/>
            <person name="Held B.W."/>
            <person name="Riley R."/>
            <person name="Nagy L.G."/>
            <person name="Koehler G."/>
            <person name="Ransdell A.S."/>
            <person name="Younus H."/>
            <person name="Chow J."/>
            <person name="Chiniquy J."/>
            <person name="Lipzen A."/>
            <person name="Tritt A."/>
            <person name="Sun H."/>
            <person name="Haridas S."/>
            <person name="LaButti K."/>
            <person name="Ohm R.A."/>
            <person name="Kues U."/>
            <person name="Blanchette R.A."/>
            <person name="Grigoriev I.V."/>
            <person name="Minto R.E."/>
            <person name="Hibbett D.S."/>
        </authorList>
    </citation>
    <scope>NUCLEOTIDE SEQUENCE [LARGE SCALE GENOMIC DNA]</scope>
    <source>
        <strain evidence="3 4">FP15055 ss-10</strain>
    </source>
</reference>
<evidence type="ECO:0000313" key="4">
    <source>
        <dbReference type="Proteomes" id="UP000054007"/>
    </source>
</evidence>
<organism evidence="3 4">
    <name type="scientific">Cylindrobasidium torrendii FP15055 ss-10</name>
    <dbReference type="NCBI Taxonomy" id="1314674"/>
    <lineage>
        <taxon>Eukaryota</taxon>
        <taxon>Fungi</taxon>
        <taxon>Dikarya</taxon>
        <taxon>Basidiomycota</taxon>
        <taxon>Agaricomycotina</taxon>
        <taxon>Agaricomycetes</taxon>
        <taxon>Agaricomycetidae</taxon>
        <taxon>Agaricales</taxon>
        <taxon>Marasmiineae</taxon>
        <taxon>Physalacriaceae</taxon>
        <taxon>Cylindrobasidium</taxon>
    </lineage>
</organism>
<feature type="region of interest" description="Disordered" evidence="1">
    <location>
        <begin position="248"/>
        <end position="476"/>
    </location>
</feature>
<feature type="domain" description="Nitrogen regulatory protein areA GATA-like" evidence="2">
    <location>
        <begin position="49"/>
        <end position="76"/>
    </location>
</feature>
<feature type="compositionally biased region" description="Basic residues" evidence="1">
    <location>
        <begin position="272"/>
        <end position="282"/>
    </location>
</feature>
<dbReference type="GO" id="GO:0007039">
    <property type="term" value="P:protein catabolic process in the vacuole"/>
    <property type="evidence" value="ECO:0007669"/>
    <property type="project" value="TreeGrafter"/>
</dbReference>
<feature type="compositionally biased region" description="Basic residues" evidence="1">
    <location>
        <begin position="202"/>
        <end position="211"/>
    </location>
</feature>
<feature type="compositionally biased region" description="Low complexity" evidence="1">
    <location>
        <begin position="702"/>
        <end position="712"/>
    </location>
</feature>
<evidence type="ECO:0000313" key="3">
    <source>
        <dbReference type="EMBL" id="KIY70547.1"/>
    </source>
</evidence>
<dbReference type="STRING" id="1314674.A0A0D7BJ95"/>
<dbReference type="InterPro" id="IPR052292">
    <property type="entry name" value="Glucose_repression_reg"/>
</dbReference>
<protein>
    <recommendedName>
        <fullName evidence="2">Nitrogen regulatory protein areA GATA-like domain-containing protein</fullName>
    </recommendedName>
</protein>
<feature type="compositionally biased region" description="Polar residues" evidence="1">
    <location>
        <begin position="662"/>
        <end position="680"/>
    </location>
</feature>
<feature type="compositionally biased region" description="Polar residues" evidence="1">
    <location>
        <begin position="775"/>
        <end position="785"/>
    </location>
</feature>
<accession>A0A0D7BJ95</accession>
<feature type="compositionally biased region" description="Polar residues" evidence="1">
    <location>
        <begin position="837"/>
        <end position="848"/>
    </location>
</feature>
<dbReference type="OrthoDB" id="5563539at2759"/>
<dbReference type="Proteomes" id="UP000054007">
    <property type="component" value="Unassembled WGS sequence"/>
</dbReference>
<feature type="region of interest" description="Disordered" evidence="1">
    <location>
        <begin position="555"/>
        <end position="861"/>
    </location>
</feature>
<gene>
    <name evidence="3" type="ORF">CYLTODRAFT_451584</name>
</gene>
<feature type="compositionally biased region" description="Low complexity" evidence="1">
    <location>
        <begin position="248"/>
        <end position="271"/>
    </location>
</feature>
<feature type="compositionally biased region" description="Low complexity" evidence="1">
    <location>
        <begin position="456"/>
        <end position="476"/>
    </location>
</feature>
<dbReference type="PANTHER" id="PTHR28051">
    <property type="entry name" value="PROTEIN MTL1-RELATED"/>
    <property type="match status" value="1"/>
</dbReference>
<keyword evidence="4" id="KW-1185">Reference proteome</keyword>
<feature type="compositionally biased region" description="Acidic residues" evidence="1">
    <location>
        <begin position="373"/>
        <end position="384"/>
    </location>
</feature>
<evidence type="ECO:0000256" key="1">
    <source>
        <dbReference type="SAM" id="MobiDB-lite"/>
    </source>
</evidence>
<feature type="compositionally biased region" description="Polar residues" evidence="1">
    <location>
        <begin position="810"/>
        <end position="830"/>
    </location>
</feature>
<sequence>MSTSATTSYHPVLLANAHNVSDDSAVSTLPRSQVDYLSHDWEEEDVWKSWRNMTRQKNEIANGMRLENASWRTWWKQRNKLKTISPETLNWLKDSDVTWLYGPLHTAAEWTPPPRKSTVVPNDHLDLSQPKHKPILKHRNLSEFLTSDLPNSPAWGSPAGSESEGDMDEEDEYGEGDENAEIPDRPSLSYSKSDTHVIPQVRRTKPIRKHSPPGAEVPTVTALKPSHAYSGTDLKGYFNSHLNHVAAAAADPNSSSSSTPSPPGTDSTPTHSHSHARKRSKHITFNTYVEQCIAIDKPTSKPSPAPAPTAQPPSTAGWDGRTGTKGVNWDVNYQDIDDEEIEELGDERGYDEDVESADEEGDWKQSAGGDNEFAIDTESEESDVDGGSSSCPPSNDSDEEDGVVEMRPSKRRPSLPSRSTSKSSSSSQSDSGSKRRSYSNARRRRSSGSTLRPGFSSSSNSSSASLPPLPTPAVSTIASIPPTMLKVGGTDSWDGFGVHAGPRTPWLDSFGDDDWSDDGYGAYDSAGVDLVYVPRTTQPIEKDEGAEKRSAFFALGDSDMDMDLGYGQDYFGGVRSQREPKPSNTQPEQLVGGGQEERVEDVAQPPSKAKPSIVREPSPPPASNPVNIPKRSISPPQQASAPSPSPSSSLLTPHLRGRTADGNDSSPRGRSLTRTPSWTSDSERSRSMGGSTSPMGSLSPDGSGSIGAAAGSVYANGRSEKDSDRRRRRERRVDNAGNVTVNGNSRSLEDQLLAESYGLTEEPKEELPLGFGGPTPSNSPEQSFSVLKAAMAHKSVDPPTQVTPKAAAPTTPQSEPVTPTPESAFPSSQPKAAPVAPSSTTHNLLRSTSPRREPSETVMGRMVTTAGSFFGLWN</sequence>
<dbReference type="PANTHER" id="PTHR28051:SF1">
    <property type="entry name" value="PROTEIN MTL1-RELATED"/>
    <property type="match status" value="1"/>
</dbReference>
<feature type="compositionally biased region" description="Pro residues" evidence="1">
    <location>
        <begin position="301"/>
        <end position="311"/>
    </location>
</feature>
<dbReference type="AlphaFoldDB" id="A0A0D7BJ95"/>
<dbReference type="EMBL" id="KN880466">
    <property type="protein sequence ID" value="KIY70547.1"/>
    <property type="molecule type" value="Genomic_DNA"/>
</dbReference>
<evidence type="ECO:0000259" key="2">
    <source>
        <dbReference type="Pfam" id="PF08550"/>
    </source>
</evidence>
<dbReference type="GO" id="GO:0042149">
    <property type="term" value="P:cellular response to glucose starvation"/>
    <property type="evidence" value="ECO:0007669"/>
    <property type="project" value="TreeGrafter"/>
</dbReference>
<feature type="compositionally biased region" description="Low complexity" evidence="1">
    <location>
        <begin position="634"/>
        <end position="649"/>
    </location>
</feature>
<dbReference type="Pfam" id="PF08550">
    <property type="entry name" value="GATA_AreA"/>
    <property type="match status" value="1"/>
</dbReference>
<dbReference type="InterPro" id="IPR013860">
    <property type="entry name" value="AreA_GATA"/>
</dbReference>
<feature type="compositionally biased region" description="Acidic residues" evidence="1">
    <location>
        <begin position="335"/>
        <end position="361"/>
    </location>
</feature>